<keyword evidence="1" id="KW-0812">Transmembrane</keyword>
<evidence type="ECO:0008006" key="4">
    <source>
        <dbReference type="Google" id="ProtNLM"/>
    </source>
</evidence>
<dbReference type="HOGENOM" id="CLU_033918_0_0_1"/>
<feature type="transmembrane region" description="Helical" evidence="1">
    <location>
        <begin position="17"/>
        <end position="40"/>
    </location>
</feature>
<dbReference type="EMBL" id="KN831792">
    <property type="protein sequence ID" value="KIM38213.1"/>
    <property type="molecule type" value="Genomic_DNA"/>
</dbReference>
<evidence type="ECO:0000313" key="3">
    <source>
        <dbReference type="Proteomes" id="UP000053424"/>
    </source>
</evidence>
<reference evidence="2 3" key="1">
    <citation type="submission" date="2014-04" db="EMBL/GenBank/DDBJ databases">
        <authorList>
            <consortium name="DOE Joint Genome Institute"/>
            <person name="Kuo A."/>
            <person name="Gay G."/>
            <person name="Dore J."/>
            <person name="Kohler A."/>
            <person name="Nagy L.G."/>
            <person name="Floudas D."/>
            <person name="Copeland A."/>
            <person name="Barry K.W."/>
            <person name="Cichocki N."/>
            <person name="Veneault-Fourrey C."/>
            <person name="LaButti K."/>
            <person name="Lindquist E.A."/>
            <person name="Lipzen A."/>
            <person name="Lundell T."/>
            <person name="Morin E."/>
            <person name="Murat C."/>
            <person name="Sun H."/>
            <person name="Tunlid A."/>
            <person name="Henrissat B."/>
            <person name="Grigoriev I.V."/>
            <person name="Hibbett D.S."/>
            <person name="Martin F."/>
            <person name="Nordberg H.P."/>
            <person name="Cantor M.N."/>
            <person name="Hua S.X."/>
        </authorList>
    </citation>
    <scope>NUCLEOTIDE SEQUENCE [LARGE SCALE GENOMIC DNA]</scope>
    <source>
        <strain evidence="3">h7</strain>
    </source>
</reference>
<gene>
    <name evidence="2" type="ORF">M413DRAFT_447960</name>
</gene>
<keyword evidence="1" id="KW-1133">Transmembrane helix</keyword>
<evidence type="ECO:0000313" key="2">
    <source>
        <dbReference type="EMBL" id="KIM38213.1"/>
    </source>
</evidence>
<name>A0A0C2XKD5_HEBCY</name>
<dbReference type="OrthoDB" id="2564485at2759"/>
<dbReference type="STRING" id="686832.A0A0C2XKD5"/>
<keyword evidence="3" id="KW-1185">Reference proteome</keyword>
<proteinExistence type="predicted"/>
<evidence type="ECO:0000256" key="1">
    <source>
        <dbReference type="SAM" id="Phobius"/>
    </source>
</evidence>
<organism evidence="2 3">
    <name type="scientific">Hebeloma cylindrosporum</name>
    <dbReference type="NCBI Taxonomy" id="76867"/>
    <lineage>
        <taxon>Eukaryota</taxon>
        <taxon>Fungi</taxon>
        <taxon>Dikarya</taxon>
        <taxon>Basidiomycota</taxon>
        <taxon>Agaricomycotina</taxon>
        <taxon>Agaricomycetes</taxon>
        <taxon>Agaricomycetidae</taxon>
        <taxon>Agaricales</taxon>
        <taxon>Agaricineae</taxon>
        <taxon>Hymenogastraceae</taxon>
        <taxon>Hebeloma</taxon>
    </lineage>
</organism>
<dbReference type="AlphaFoldDB" id="A0A0C2XKD5"/>
<reference evidence="3" key="2">
    <citation type="submission" date="2015-01" db="EMBL/GenBank/DDBJ databases">
        <title>Evolutionary Origins and Diversification of the Mycorrhizal Mutualists.</title>
        <authorList>
            <consortium name="DOE Joint Genome Institute"/>
            <consortium name="Mycorrhizal Genomics Consortium"/>
            <person name="Kohler A."/>
            <person name="Kuo A."/>
            <person name="Nagy L.G."/>
            <person name="Floudas D."/>
            <person name="Copeland A."/>
            <person name="Barry K.W."/>
            <person name="Cichocki N."/>
            <person name="Veneault-Fourrey C."/>
            <person name="LaButti K."/>
            <person name="Lindquist E.A."/>
            <person name="Lipzen A."/>
            <person name="Lundell T."/>
            <person name="Morin E."/>
            <person name="Murat C."/>
            <person name="Riley R."/>
            <person name="Ohm R."/>
            <person name="Sun H."/>
            <person name="Tunlid A."/>
            <person name="Henrissat B."/>
            <person name="Grigoriev I.V."/>
            <person name="Hibbett D.S."/>
            <person name="Martin F."/>
        </authorList>
    </citation>
    <scope>NUCLEOTIDE SEQUENCE [LARGE SCALE GENOMIC DNA]</scope>
    <source>
        <strain evidence="3">h7</strain>
    </source>
</reference>
<feature type="transmembrane region" description="Helical" evidence="1">
    <location>
        <begin position="381"/>
        <end position="403"/>
    </location>
</feature>
<dbReference type="Proteomes" id="UP000053424">
    <property type="component" value="Unassembled WGS sequence"/>
</dbReference>
<protein>
    <recommendedName>
        <fullName evidence="4">Transmembrane protein</fullName>
    </recommendedName>
</protein>
<accession>A0A0C2XKD5</accession>
<keyword evidence="1" id="KW-0472">Membrane</keyword>
<sequence length="455" mass="50596">MKLTLEYPVTRSFHWRWFAPVAFLGAFVALILLTLVNIPLTGYETVTLFKDDYNVTETHWFYGLMPFRRHSGPLCDAHLFKLGDSFTTNYTFFEWSIESIIKPNAGKSGLFYTGTPLSSCDVSSIYVNGDLHTWSVDVTAVISCKTDENFQITAKTSFSRGFLPGQYRPLLATVRFDNEGTKDFRGVVLETIISMASIDFGVRAFRALTSSNYTTPMIISAQANFESCPMSVGGSAPCALAAPNFTIAYASVVYPNSTILIYDGHLPISSVNPWVMDDIFEQPLYNLLQAVDACIGVELGNPRPNNFILNPSFLNNTITSKFPATGWNADADFENYSGLYYAWAQPEPEFKSYLPVNTSGPANIQALYACQFQKRKSLGPLFVSVLVATLGMFSTGWALFMLIASSLAKRTDPAGANRCDGHCYCWMNRSSVEASYRLEFRGADEKTPIIVKEHK</sequence>